<dbReference type="Pfam" id="PF19652">
    <property type="entry name" value="DUF6155"/>
    <property type="match status" value="1"/>
</dbReference>
<sequence length="175" mass="20181">MSIQKLKAYLANKSEKELTREITDLYQQFSGVKDFYNLQMSAEGANDILAKHKTIIKDQFLPKRGFGDARLSVARKSVMDFKKSVGVHENLVDLALYYVKVGVQYTNTYGDINEPFYNSMESMFAQALKWMKQLNLAHQFQQRAAKICQDTDGIGWGFHDGLCETYEDYFDEIDD</sequence>
<evidence type="ECO:0000313" key="1">
    <source>
        <dbReference type="EMBL" id="SFS89850.1"/>
    </source>
</evidence>
<accession>A0A1I6TL39</accession>
<protein>
    <submittedName>
        <fullName evidence="1">Uncharacterized protein</fullName>
    </submittedName>
</protein>
<dbReference type="AlphaFoldDB" id="A0A1I6TL39"/>
<dbReference type="RefSeq" id="WP_074945990.1">
    <property type="nucleotide sequence ID" value="NZ_FOZU01000011.1"/>
</dbReference>
<dbReference type="EMBL" id="FOZU01000011">
    <property type="protein sequence ID" value="SFS89850.1"/>
    <property type="molecule type" value="Genomic_DNA"/>
</dbReference>
<keyword evidence="2" id="KW-1185">Reference proteome</keyword>
<proteinExistence type="predicted"/>
<dbReference type="InterPro" id="IPR046153">
    <property type="entry name" value="DUF6155"/>
</dbReference>
<organism evidence="1 2">
    <name type="scientific">Acinetobacter bohemicus</name>
    <dbReference type="NCBI Taxonomy" id="1435036"/>
    <lineage>
        <taxon>Bacteria</taxon>
        <taxon>Pseudomonadati</taxon>
        <taxon>Pseudomonadota</taxon>
        <taxon>Gammaproteobacteria</taxon>
        <taxon>Moraxellales</taxon>
        <taxon>Moraxellaceae</taxon>
        <taxon>Acinetobacter</taxon>
    </lineage>
</organism>
<evidence type="ECO:0000313" key="2">
    <source>
        <dbReference type="Proteomes" id="UP000182827"/>
    </source>
</evidence>
<gene>
    <name evidence="1" type="ORF">SAMN05444586_101176</name>
</gene>
<name>A0A1I6TL39_9GAMM</name>
<dbReference type="Proteomes" id="UP000182827">
    <property type="component" value="Unassembled WGS sequence"/>
</dbReference>
<reference evidence="2" key="1">
    <citation type="submission" date="2016-10" db="EMBL/GenBank/DDBJ databases">
        <authorList>
            <person name="Varghese N."/>
            <person name="Submissions S."/>
        </authorList>
    </citation>
    <scope>NUCLEOTIDE SEQUENCE [LARGE SCALE GENOMIC DNA]</scope>
    <source>
        <strain evidence="2">ANC 5076</strain>
    </source>
</reference>